<reference evidence="1 2" key="1">
    <citation type="journal article" date="2009" name="Nature">
        <title>Evolution of pathogenicity and sexual reproduction in eight Candida genomes.</title>
        <authorList>
            <person name="Butler G."/>
            <person name="Rasmussen M.D."/>
            <person name="Lin M.F."/>
            <person name="Santos M.A."/>
            <person name="Sakthikumar S."/>
            <person name="Munro C.A."/>
            <person name="Rheinbay E."/>
            <person name="Grabherr M."/>
            <person name="Forche A."/>
            <person name="Reedy J.L."/>
            <person name="Agrafioti I."/>
            <person name="Arnaud M.B."/>
            <person name="Bates S."/>
            <person name="Brown A.J."/>
            <person name="Brunke S."/>
            <person name="Costanzo M.C."/>
            <person name="Fitzpatrick D.A."/>
            <person name="de Groot P.W."/>
            <person name="Harris D."/>
            <person name="Hoyer L.L."/>
            <person name="Hube B."/>
            <person name="Klis F.M."/>
            <person name="Kodira C."/>
            <person name="Lennard N."/>
            <person name="Logue M.E."/>
            <person name="Martin R."/>
            <person name="Neiman A.M."/>
            <person name="Nikolaou E."/>
            <person name="Quail M.A."/>
            <person name="Quinn J."/>
            <person name="Santos M.C."/>
            <person name="Schmitzberger F.F."/>
            <person name="Sherlock G."/>
            <person name="Shah P."/>
            <person name="Silverstein K.A."/>
            <person name="Skrzypek M.S."/>
            <person name="Soll D."/>
            <person name="Staggs R."/>
            <person name="Stansfield I."/>
            <person name="Stumpf M.P."/>
            <person name="Sudbery P.E."/>
            <person name="Srikantha T."/>
            <person name="Zeng Q."/>
            <person name="Berman J."/>
            <person name="Berriman M."/>
            <person name="Heitman J."/>
            <person name="Gow N.A."/>
            <person name="Lorenz M.C."/>
            <person name="Birren B.W."/>
            <person name="Kellis M."/>
            <person name="Cuomo C.A."/>
        </authorList>
    </citation>
    <scope>NUCLEOTIDE SEQUENCE [LARGE SCALE GENOMIC DNA]</scope>
    <source>
        <strain evidence="2">ATCC 6260 / CBS 566 / DSM 6381 / JCM 1539 / NBRC 10279 / NRRL Y-324</strain>
    </source>
</reference>
<dbReference type="SUPFAM" id="SSF52540">
    <property type="entry name" value="P-loop containing nucleoside triphosphate hydrolases"/>
    <property type="match status" value="1"/>
</dbReference>
<name>A5DHV5_PICGU</name>
<dbReference type="STRING" id="294746.A5DHV5"/>
<dbReference type="Proteomes" id="UP000001997">
    <property type="component" value="Unassembled WGS sequence"/>
</dbReference>
<dbReference type="EMBL" id="CH408157">
    <property type="protein sequence ID" value="EDK38758.2"/>
    <property type="molecule type" value="Genomic_DNA"/>
</dbReference>
<sequence length="292" mass="33789">MSVATTVSYLSKRIDAYDFATKPFVCGISGPQGSGKSYMAEYVYSELCTKYPKLTILQFSMDDLYLSHSKQLELTKANSIPLHENRMLQGRGLPGTHDIDLAVNIFEHLFTNYKKPFPELKVPRYNKAAFNGEGDQFPEDQWTVIRKPVDIIIFEGWFNGFCSLDEHQLLLKYMTANYSSSLLPKHPFHNFSDLNVKLKEYEKIWSFFDYFVLLATDSIKNVYNWRLQQEHALIKNGGTGMSDSAVLKFVDRYMPMYEIYYDKVCAIGCLEPGNNLRIEIDSERNLIQCDEY</sequence>
<gene>
    <name evidence="1" type="ORF">PGUG_02856</name>
</gene>
<accession>A5DHV5</accession>
<proteinExistence type="predicted"/>
<dbReference type="GeneID" id="5127366"/>
<dbReference type="KEGG" id="pgu:PGUG_02856"/>
<dbReference type="HOGENOM" id="CLU_056986_1_0_1"/>
<evidence type="ECO:0000313" key="2">
    <source>
        <dbReference type="Proteomes" id="UP000001997"/>
    </source>
</evidence>
<dbReference type="PANTHER" id="PTHR10285">
    <property type="entry name" value="URIDINE KINASE"/>
    <property type="match status" value="1"/>
</dbReference>
<evidence type="ECO:0000313" key="1">
    <source>
        <dbReference type="EMBL" id="EDK38758.2"/>
    </source>
</evidence>
<protein>
    <recommendedName>
        <fullName evidence="3">Phosphoribulokinase/uridine kinase domain-containing protein</fullName>
    </recommendedName>
</protein>
<dbReference type="InterPro" id="IPR027417">
    <property type="entry name" value="P-loop_NTPase"/>
</dbReference>
<dbReference type="RefSeq" id="XP_001485127.2">
    <property type="nucleotide sequence ID" value="XM_001485077.1"/>
</dbReference>
<dbReference type="eggNOG" id="KOG2878">
    <property type="taxonomic scope" value="Eukaryota"/>
</dbReference>
<organism evidence="1 2">
    <name type="scientific">Meyerozyma guilliermondii (strain ATCC 6260 / CBS 566 / DSM 6381 / JCM 1539 / NBRC 10279 / NRRL Y-324)</name>
    <name type="common">Yeast</name>
    <name type="synonym">Candida guilliermondii</name>
    <dbReference type="NCBI Taxonomy" id="294746"/>
    <lineage>
        <taxon>Eukaryota</taxon>
        <taxon>Fungi</taxon>
        <taxon>Dikarya</taxon>
        <taxon>Ascomycota</taxon>
        <taxon>Saccharomycotina</taxon>
        <taxon>Pichiomycetes</taxon>
        <taxon>Debaryomycetaceae</taxon>
        <taxon>Meyerozyma</taxon>
    </lineage>
</organism>
<dbReference type="FunCoup" id="A5DHV5">
    <property type="interactions" value="345"/>
</dbReference>
<dbReference type="OrthoDB" id="347435at2759"/>
<keyword evidence="2" id="KW-1185">Reference proteome</keyword>
<evidence type="ECO:0008006" key="3">
    <source>
        <dbReference type="Google" id="ProtNLM"/>
    </source>
</evidence>
<dbReference type="Gene3D" id="3.40.50.300">
    <property type="entry name" value="P-loop containing nucleotide triphosphate hydrolases"/>
    <property type="match status" value="1"/>
</dbReference>
<dbReference type="AlphaFoldDB" id="A5DHV5"/>
<dbReference type="OMA" id="FWRSLHP"/>
<dbReference type="InParanoid" id="A5DHV5"/>
<dbReference type="VEuPathDB" id="FungiDB:PGUG_02856"/>